<keyword evidence="2" id="KW-0238">DNA-binding</keyword>
<dbReference type="SUPFAM" id="SSF46689">
    <property type="entry name" value="Homeodomain-like"/>
    <property type="match status" value="1"/>
</dbReference>
<keyword evidence="3" id="KW-0804">Transcription</keyword>
<dbReference type="GO" id="GO:0003677">
    <property type="term" value="F:DNA binding"/>
    <property type="evidence" value="ECO:0007669"/>
    <property type="project" value="UniProtKB-KW"/>
</dbReference>
<reference evidence="5" key="1">
    <citation type="journal article" date="2015" name="Nature">
        <title>Complex archaea that bridge the gap between prokaryotes and eukaryotes.</title>
        <authorList>
            <person name="Spang A."/>
            <person name="Saw J.H."/>
            <person name="Jorgensen S.L."/>
            <person name="Zaremba-Niedzwiedzka K."/>
            <person name="Martijn J."/>
            <person name="Lind A.E."/>
            <person name="van Eijk R."/>
            <person name="Schleper C."/>
            <person name="Guy L."/>
            <person name="Ettema T.J."/>
        </authorList>
    </citation>
    <scope>NUCLEOTIDE SEQUENCE</scope>
</reference>
<protein>
    <recommendedName>
        <fullName evidence="4">HTH tetR-type domain-containing protein</fullName>
    </recommendedName>
</protein>
<dbReference type="PRINTS" id="PR00455">
    <property type="entry name" value="HTHTETR"/>
</dbReference>
<dbReference type="Gene3D" id="1.10.357.10">
    <property type="entry name" value="Tetracycline Repressor, domain 2"/>
    <property type="match status" value="1"/>
</dbReference>
<evidence type="ECO:0000259" key="4">
    <source>
        <dbReference type="PROSITE" id="PS50977"/>
    </source>
</evidence>
<dbReference type="PROSITE" id="PS50977">
    <property type="entry name" value="HTH_TETR_2"/>
    <property type="match status" value="1"/>
</dbReference>
<dbReference type="Pfam" id="PF16925">
    <property type="entry name" value="TetR_C_13"/>
    <property type="match status" value="1"/>
</dbReference>
<name>A0A0F9T4J3_9ZZZZ</name>
<comment type="caution">
    <text evidence="5">The sequence shown here is derived from an EMBL/GenBank/DDBJ whole genome shotgun (WGS) entry which is preliminary data.</text>
</comment>
<dbReference type="InterPro" id="IPR009057">
    <property type="entry name" value="Homeodomain-like_sf"/>
</dbReference>
<evidence type="ECO:0000256" key="2">
    <source>
        <dbReference type="ARBA" id="ARBA00023125"/>
    </source>
</evidence>
<dbReference type="AlphaFoldDB" id="A0A0F9T4J3"/>
<dbReference type="PANTHER" id="PTHR47506">
    <property type="entry name" value="TRANSCRIPTIONAL REGULATORY PROTEIN"/>
    <property type="match status" value="1"/>
</dbReference>
<keyword evidence="1" id="KW-0805">Transcription regulation</keyword>
<dbReference type="InterPro" id="IPR036271">
    <property type="entry name" value="Tet_transcr_reg_TetR-rel_C_sf"/>
</dbReference>
<dbReference type="InterPro" id="IPR001647">
    <property type="entry name" value="HTH_TetR"/>
</dbReference>
<sequence>MNSPIQSKATDKQRQILTIAQPIILGKGFSAVGLNEILKTAGVPKGSFYHYFESKEQFGCALVDHYFEQYLTNLDRLLSDTKLTATARLLTYFEQWKTTQCDDTSQDKCLVVKLSGEVTDLSEGMRLALKKGTQAVIDRLSLCLAEAAKENKLNLGNTKTVTEELYYLWIGATLMTKVHNHPQMLEVAMHALESKLNLHQH</sequence>
<evidence type="ECO:0000313" key="5">
    <source>
        <dbReference type="EMBL" id="KKN36448.1"/>
    </source>
</evidence>
<dbReference type="InterPro" id="IPR011075">
    <property type="entry name" value="TetR_C"/>
</dbReference>
<feature type="domain" description="HTH tetR-type" evidence="4">
    <location>
        <begin position="10"/>
        <end position="70"/>
    </location>
</feature>
<proteinExistence type="predicted"/>
<dbReference type="EMBL" id="LAZR01001965">
    <property type="protein sequence ID" value="KKN36448.1"/>
    <property type="molecule type" value="Genomic_DNA"/>
</dbReference>
<evidence type="ECO:0000256" key="3">
    <source>
        <dbReference type="ARBA" id="ARBA00023163"/>
    </source>
</evidence>
<accession>A0A0F9T4J3</accession>
<dbReference type="Pfam" id="PF00440">
    <property type="entry name" value="TetR_N"/>
    <property type="match status" value="1"/>
</dbReference>
<dbReference type="SUPFAM" id="SSF48498">
    <property type="entry name" value="Tetracyclin repressor-like, C-terminal domain"/>
    <property type="match status" value="1"/>
</dbReference>
<organism evidence="5">
    <name type="scientific">marine sediment metagenome</name>
    <dbReference type="NCBI Taxonomy" id="412755"/>
    <lineage>
        <taxon>unclassified sequences</taxon>
        <taxon>metagenomes</taxon>
        <taxon>ecological metagenomes</taxon>
    </lineage>
</organism>
<evidence type="ECO:0000256" key="1">
    <source>
        <dbReference type="ARBA" id="ARBA00023015"/>
    </source>
</evidence>
<gene>
    <name evidence="5" type="ORF">LCGC14_0773600</name>
</gene>
<dbReference type="PANTHER" id="PTHR47506:SF6">
    <property type="entry name" value="HTH-TYPE TRANSCRIPTIONAL REPRESSOR NEMR"/>
    <property type="match status" value="1"/>
</dbReference>